<evidence type="ECO:0000313" key="7">
    <source>
        <dbReference type="EMBL" id="CYU96253.1"/>
    </source>
</evidence>
<keyword evidence="4 5" id="KW-0067">ATP-binding</keyword>
<evidence type="ECO:0000256" key="5">
    <source>
        <dbReference type="PROSITE-ProRule" id="PRU00289"/>
    </source>
</evidence>
<dbReference type="GO" id="GO:0003677">
    <property type="term" value="F:DNA binding"/>
    <property type="evidence" value="ECO:0007669"/>
    <property type="project" value="InterPro"/>
</dbReference>
<dbReference type="PANTHER" id="PTHR22683:SF41">
    <property type="entry name" value="DNA TRANSLOCASE FTSK"/>
    <property type="match status" value="1"/>
</dbReference>
<evidence type="ECO:0000313" key="10">
    <source>
        <dbReference type="Proteomes" id="UP000072353"/>
    </source>
</evidence>
<comment type="subcellular location">
    <subcellularLocation>
        <location evidence="1">Membrane</location>
        <topology evidence="1">Multi-pass membrane protein</topology>
    </subcellularLocation>
</comment>
<sequence length="812" mass="91454">MNKRLDVLDYLQLGTINLQFIGKGNIWLEDRFDDATKMLVQYFLSEALIKTSVGQIEVVTYDGFLSGVFAPFSSLSSGENKLMRQLSSETELLHYLLYLKEHIRGIQNLIQGNAPSLYKLRSDNQQVIESYKLIIIYTDIELLDSKIKNILGLLSRVGPAAGVSFLIISSKSNLPFNGRSNYQMIDTYQGQLECDNHQVSIPTISISKIHERNNSLLQETRRTESEVLPFLSLPRMVNESGKAWSAESVDGLTFSIGKYGLEAVSITLGDELNQRHNMLITGAVGQGKSNLLSVIIHSLCQNYSPRELQLFLLDFKEGVSLKAFSNIDKEDFLPHARALGLESDVSFGLSIMTYLYQEYKRRLELFKKHNKKSIKEFREAFPNQVLPRIVCIIDEFQLMFGDKSDEGRVIADYLEKSVRLFRAAGIHFILSSQTIGGNQILIGRMDSIFSQIPIRIAHKNSIAESQMTLGQGNFAAAYLKPREAIVNLDYGEVSQNKKVFVAYADEKVLNPIRFKWWEATKEKLSPPTIFSGSQLITLTGRSDILKLRQAKEKELEGGAVFGRGISVRHSLVMSRLRREIGHHIAILGAANSKNNQALGIVQSVAISLAYLEQEIDPQFIFCHTFEKNSSEEKHINSIVVSLKELGVSLKVITPEEFQTTLNQVLEERKSQSLKNTGNVYIFGLGMDRIRLQQGVDNLGFLPPGTGPLTSFLEEAADLGIHFIGWWIKVKSLEKQAFGIGIRNDLINTKIFLRVGEQSIKQFTGPFYSWQPEANRALYLDEVASEQPIPFIPFSPMNLNECQYVIKKLKGGE</sequence>
<evidence type="ECO:0000313" key="9">
    <source>
        <dbReference type="EMBL" id="TII05781.1"/>
    </source>
</evidence>
<dbReference type="InterPro" id="IPR050206">
    <property type="entry name" value="FtsK/SpoIIIE/SftA"/>
</dbReference>
<dbReference type="InterPro" id="IPR027417">
    <property type="entry name" value="P-loop_NTPase"/>
</dbReference>
<evidence type="ECO:0000256" key="2">
    <source>
        <dbReference type="ARBA" id="ARBA00022741"/>
    </source>
</evidence>
<dbReference type="EMBL" id="SSXP01000017">
    <property type="protein sequence ID" value="TII05781.1"/>
    <property type="molecule type" value="Genomic_DNA"/>
</dbReference>
<dbReference type="RefSeq" id="WP_024408639.1">
    <property type="nucleotide sequence ID" value="NZ_CEHP01000051.1"/>
</dbReference>
<dbReference type="GO" id="GO:0016020">
    <property type="term" value="C:membrane"/>
    <property type="evidence" value="ECO:0007669"/>
    <property type="project" value="UniProtKB-SubCell"/>
</dbReference>
<dbReference type="Proteomes" id="UP000305768">
    <property type="component" value="Unassembled WGS sequence"/>
</dbReference>
<evidence type="ECO:0000259" key="6">
    <source>
        <dbReference type="PROSITE" id="PS50901"/>
    </source>
</evidence>
<evidence type="ECO:0000313" key="8">
    <source>
        <dbReference type="EMBL" id="CYX81926.1"/>
    </source>
</evidence>
<protein>
    <submittedName>
        <fullName evidence="7">FtsK/SpoIIIE family protein putative secretion system component EssC/YukA</fullName>
    </submittedName>
</protein>
<organism evidence="7 11">
    <name type="scientific">Streptococcus suis</name>
    <dbReference type="NCBI Taxonomy" id="1307"/>
    <lineage>
        <taxon>Bacteria</taxon>
        <taxon>Bacillati</taxon>
        <taxon>Bacillota</taxon>
        <taxon>Bacilli</taxon>
        <taxon>Lactobacillales</taxon>
        <taxon>Streptococcaceae</taxon>
        <taxon>Streptococcus</taxon>
    </lineage>
</organism>
<evidence type="ECO:0000313" key="12">
    <source>
        <dbReference type="Proteomes" id="UP000305768"/>
    </source>
</evidence>
<keyword evidence="3" id="KW-0159">Chromosome partition</keyword>
<dbReference type="Proteomes" id="UP000072353">
    <property type="component" value="Unassembled WGS sequence"/>
</dbReference>
<proteinExistence type="predicted"/>
<feature type="binding site" evidence="5">
    <location>
        <begin position="282"/>
        <end position="289"/>
    </location>
    <ligand>
        <name>ATP</name>
        <dbReference type="ChEBI" id="CHEBI:30616"/>
    </ligand>
</feature>
<dbReference type="GO" id="GO:0005524">
    <property type="term" value="F:ATP binding"/>
    <property type="evidence" value="ECO:0007669"/>
    <property type="project" value="UniProtKB-UniRule"/>
</dbReference>
<feature type="domain" description="FtsK" evidence="6">
    <location>
        <begin position="261"/>
        <end position="467"/>
    </location>
</feature>
<reference evidence="9 12" key="2">
    <citation type="submission" date="2019-04" db="EMBL/GenBank/DDBJ databases">
        <title>Genome analysis of Streptococcus suis strain WUSS425.</title>
        <authorList>
            <person name="Chen H."/>
            <person name="Gao X."/>
            <person name="Wu Z."/>
        </authorList>
    </citation>
    <scope>NUCLEOTIDE SEQUENCE [LARGE SCALE GENOMIC DNA]</scope>
    <source>
        <strain evidence="9 12">WUSS425</strain>
    </source>
</reference>
<evidence type="ECO:0000313" key="11">
    <source>
        <dbReference type="Proteomes" id="UP000073200"/>
    </source>
</evidence>
<gene>
    <name evidence="7" type="primary">fstK</name>
    <name evidence="7" type="ORF">ERS132421_01192</name>
    <name evidence="8" type="ORF">ERS132521_01907</name>
    <name evidence="9" type="ORF">FAJ34_09910</name>
</gene>
<dbReference type="Proteomes" id="UP000073200">
    <property type="component" value="Unassembled WGS sequence"/>
</dbReference>
<dbReference type="InterPro" id="IPR002543">
    <property type="entry name" value="FtsK_dom"/>
</dbReference>
<name>A0A0Z8PZX5_STRSU</name>
<accession>A0A0Z8PZX5</accession>
<dbReference type="SUPFAM" id="SSF52540">
    <property type="entry name" value="P-loop containing nucleoside triphosphate hydrolases"/>
    <property type="match status" value="1"/>
</dbReference>
<evidence type="ECO:0000256" key="4">
    <source>
        <dbReference type="ARBA" id="ARBA00022840"/>
    </source>
</evidence>
<dbReference type="AlphaFoldDB" id="A0A0Z8PZX5"/>
<dbReference type="EMBL" id="FIHG01000006">
    <property type="protein sequence ID" value="CYU96253.1"/>
    <property type="molecule type" value="Genomic_DNA"/>
</dbReference>
<dbReference type="PANTHER" id="PTHR22683">
    <property type="entry name" value="SPORULATION PROTEIN RELATED"/>
    <property type="match status" value="1"/>
</dbReference>
<keyword evidence="2 5" id="KW-0547">Nucleotide-binding</keyword>
<dbReference type="EMBL" id="FILL01000021">
    <property type="protein sequence ID" value="CYX81926.1"/>
    <property type="molecule type" value="Genomic_DNA"/>
</dbReference>
<dbReference type="Pfam" id="PF01580">
    <property type="entry name" value="FtsK_SpoIIIE"/>
    <property type="match status" value="1"/>
</dbReference>
<dbReference type="Gene3D" id="3.40.50.300">
    <property type="entry name" value="P-loop containing nucleotide triphosphate hydrolases"/>
    <property type="match status" value="1"/>
</dbReference>
<dbReference type="PROSITE" id="PS50901">
    <property type="entry name" value="FTSK"/>
    <property type="match status" value="1"/>
</dbReference>
<reference evidence="10 11" key="1">
    <citation type="submission" date="2016-02" db="EMBL/GenBank/DDBJ databases">
        <authorList>
            <consortium name="Pathogen Informatics"/>
        </authorList>
    </citation>
    <scope>NUCLEOTIDE SEQUENCE [LARGE SCALE GENOMIC DNA]</scope>
    <source>
        <strain evidence="7 11">LSS59</strain>
        <strain evidence="8 10">SS975</strain>
    </source>
</reference>
<dbReference type="GO" id="GO:0007059">
    <property type="term" value="P:chromosome segregation"/>
    <property type="evidence" value="ECO:0007669"/>
    <property type="project" value="UniProtKB-KW"/>
</dbReference>
<evidence type="ECO:0000256" key="3">
    <source>
        <dbReference type="ARBA" id="ARBA00022829"/>
    </source>
</evidence>
<evidence type="ECO:0000256" key="1">
    <source>
        <dbReference type="ARBA" id="ARBA00004141"/>
    </source>
</evidence>